<proteinExistence type="predicted"/>
<dbReference type="InterPro" id="IPR036051">
    <property type="entry name" value="KRAB_dom_sf"/>
</dbReference>
<dbReference type="InterPro" id="IPR001909">
    <property type="entry name" value="KRAB"/>
</dbReference>
<organism evidence="3 4">
    <name type="scientific">Pleurodeles waltl</name>
    <name type="common">Iberian ribbed newt</name>
    <dbReference type="NCBI Taxonomy" id="8319"/>
    <lineage>
        <taxon>Eukaryota</taxon>
        <taxon>Metazoa</taxon>
        <taxon>Chordata</taxon>
        <taxon>Craniata</taxon>
        <taxon>Vertebrata</taxon>
        <taxon>Euteleostomi</taxon>
        <taxon>Amphibia</taxon>
        <taxon>Batrachia</taxon>
        <taxon>Caudata</taxon>
        <taxon>Salamandroidea</taxon>
        <taxon>Salamandridae</taxon>
        <taxon>Pleurodelinae</taxon>
        <taxon>Pleurodeles</taxon>
    </lineage>
</organism>
<dbReference type="Proteomes" id="UP001066276">
    <property type="component" value="Chromosome 12"/>
</dbReference>
<dbReference type="Gene3D" id="6.10.140.140">
    <property type="match status" value="1"/>
</dbReference>
<evidence type="ECO:0000313" key="3">
    <source>
        <dbReference type="EMBL" id="KAJ1081582.1"/>
    </source>
</evidence>
<dbReference type="InterPro" id="IPR050169">
    <property type="entry name" value="Krueppel_C2H2_ZnF"/>
</dbReference>
<feature type="region of interest" description="Disordered" evidence="1">
    <location>
        <begin position="319"/>
        <end position="348"/>
    </location>
</feature>
<dbReference type="AlphaFoldDB" id="A0AAV7KR07"/>
<dbReference type="GO" id="GO:0006355">
    <property type="term" value="P:regulation of DNA-templated transcription"/>
    <property type="evidence" value="ECO:0007669"/>
    <property type="project" value="InterPro"/>
</dbReference>
<dbReference type="SMART" id="SM00349">
    <property type="entry name" value="KRAB"/>
    <property type="match status" value="1"/>
</dbReference>
<dbReference type="EMBL" id="JANPWB010000016">
    <property type="protein sequence ID" value="KAJ1081582.1"/>
    <property type="molecule type" value="Genomic_DNA"/>
</dbReference>
<protein>
    <recommendedName>
        <fullName evidence="2">KRAB domain-containing protein</fullName>
    </recommendedName>
</protein>
<evidence type="ECO:0000259" key="2">
    <source>
        <dbReference type="PROSITE" id="PS50805"/>
    </source>
</evidence>
<comment type="caution">
    <text evidence="3">The sequence shown here is derived from an EMBL/GenBank/DDBJ whole genome shotgun (WGS) entry which is preliminary data.</text>
</comment>
<dbReference type="PANTHER" id="PTHR23232:SF163">
    <property type="entry name" value="ZINC FINGER PROTEIN 589"/>
    <property type="match status" value="1"/>
</dbReference>
<evidence type="ECO:0000313" key="4">
    <source>
        <dbReference type="Proteomes" id="UP001066276"/>
    </source>
</evidence>
<feature type="compositionally biased region" description="Basic and acidic residues" evidence="1">
    <location>
        <begin position="440"/>
        <end position="455"/>
    </location>
</feature>
<feature type="region of interest" description="Disordered" evidence="1">
    <location>
        <begin position="440"/>
        <end position="465"/>
    </location>
</feature>
<feature type="domain" description="KRAB" evidence="2">
    <location>
        <begin position="12"/>
        <end position="83"/>
    </location>
</feature>
<sequence length="502" mass="57072">MSDEYVYTRVSITFKDVAACFSEDEWALLEEWQKELFRHVMMEIHGVLNSLGYGIANPCTVFKIKTEEDPNSWDHIYAKGSNFTDTCDGGYPMVNPDILLSLTAVKESHKIVGYECERETQCPEHHEPEKCESITSPYMMDVTRADLQLVDIGQQQTPCDSPLYCGKDHSSVFNDPSCKFETFSNGINTPPTKCSETQSQIYKDDAFHPPNNAQPQIYKEKTHPSPINVQSQIYKADTLLSQYTSPSQIYQEAAFQSQSDSQTQIFKDDSLQKQCDTQPGVYKEDSVQSQCGTQSNIFKEDIQPHLFDNTFDANPCEAHLHNYEEPSPNEMQSEDDKNPHVASSQNTESGLHSLYAVSEHQSQNNEEETLHNTYVTESHNDSDDNGDTPYEIPSHDGNNNAIHSLHETLTENAESILLSLYEIHEVQTQNGKYIVHALHEPKTQNDKENTLSTDKRRGKKPGKTLKRDPARLAVHLLLLRYCARVSTIWIFFLFMVHGRNVA</sequence>
<gene>
    <name evidence="3" type="ORF">NDU88_001761</name>
</gene>
<dbReference type="SUPFAM" id="SSF109640">
    <property type="entry name" value="KRAB domain (Kruppel-associated box)"/>
    <property type="match status" value="1"/>
</dbReference>
<feature type="region of interest" description="Disordered" evidence="1">
    <location>
        <begin position="376"/>
        <end position="398"/>
    </location>
</feature>
<accession>A0AAV7KR07</accession>
<dbReference type="CDD" id="cd07765">
    <property type="entry name" value="KRAB_A-box"/>
    <property type="match status" value="1"/>
</dbReference>
<name>A0AAV7KR07_PLEWA</name>
<dbReference type="PROSITE" id="PS50805">
    <property type="entry name" value="KRAB"/>
    <property type="match status" value="1"/>
</dbReference>
<dbReference type="Pfam" id="PF01352">
    <property type="entry name" value="KRAB"/>
    <property type="match status" value="1"/>
</dbReference>
<reference evidence="3" key="1">
    <citation type="journal article" date="2022" name="bioRxiv">
        <title>Sequencing and chromosome-scale assembly of the giantPleurodeles waltlgenome.</title>
        <authorList>
            <person name="Brown T."/>
            <person name="Elewa A."/>
            <person name="Iarovenko S."/>
            <person name="Subramanian E."/>
            <person name="Araus A.J."/>
            <person name="Petzold A."/>
            <person name="Susuki M."/>
            <person name="Suzuki K.-i.T."/>
            <person name="Hayashi T."/>
            <person name="Toyoda A."/>
            <person name="Oliveira C."/>
            <person name="Osipova E."/>
            <person name="Leigh N.D."/>
            <person name="Simon A."/>
            <person name="Yun M.H."/>
        </authorList>
    </citation>
    <scope>NUCLEOTIDE SEQUENCE</scope>
    <source>
        <strain evidence="3">20211129_DDA</strain>
        <tissue evidence="3">Liver</tissue>
    </source>
</reference>
<dbReference type="PANTHER" id="PTHR23232">
    <property type="entry name" value="KRAB DOMAIN C2H2 ZINC FINGER"/>
    <property type="match status" value="1"/>
</dbReference>
<evidence type="ECO:0000256" key="1">
    <source>
        <dbReference type="SAM" id="MobiDB-lite"/>
    </source>
</evidence>
<keyword evidence="4" id="KW-1185">Reference proteome</keyword>